<keyword evidence="3" id="KW-0812">Transmembrane</keyword>
<comment type="caution">
    <text evidence="4">The sequence shown here is derived from an EMBL/GenBank/DDBJ whole genome shotgun (WGS) entry which is preliminary data.</text>
</comment>
<evidence type="ECO:0008006" key="6">
    <source>
        <dbReference type="Google" id="ProtNLM"/>
    </source>
</evidence>
<dbReference type="InterPro" id="IPR007577">
    <property type="entry name" value="GlycoTrfase_DXD_sugar-bd_CS"/>
</dbReference>
<keyword evidence="5" id="KW-1185">Reference proteome</keyword>
<dbReference type="Pfam" id="PF04488">
    <property type="entry name" value="Gly_transf_sug"/>
    <property type="match status" value="1"/>
</dbReference>
<proteinExistence type="inferred from homology"/>
<evidence type="ECO:0000313" key="5">
    <source>
        <dbReference type="Proteomes" id="UP000766486"/>
    </source>
</evidence>
<dbReference type="Gene3D" id="3.90.550.20">
    <property type="match status" value="1"/>
</dbReference>
<evidence type="ECO:0000313" key="4">
    <source>
        <dbReference type="EMBL" id="VUC33096.1"/>
    </source>
</evidence>
<evidence type="ECO:0000256" key="3">
    <source>
        <dbReference type="SAM" id="Phobius"/>
    </source>
</evidence>
<evidence type="ECO:0000256" key="1">
    <source>
        <dbReference type="ARBA" id="ARBA00009003"/>
    </source>
</evidence>
<dbReference type="PANTHER" id="PTHR31834:SF1">
    <property type="entry name" value="INITIATION-SPECIFIC ALPHA-1,6-MANNOSYLTRANSFERASE"/>
    <property type="match status" value="1"/>
</dbReference>
<dbReference type="InterPro" id="IPR039367">
    <property type="entry name" value="Och1-like"/>
</dbReference>
<dbReference type="SUPFAM" id="SSF53448">
    <property type="entry name" value="Nucleotide-diphospho-sugar transferases"/>
    <property type="match status" value="1"/>
</dbReference>
<keyword evidence="3" id="KW-0472">Membrane</keyword>
<protein>
    <recommendedName>
        <fullName evidence="6">Initiation-specific alpha-1,6-mannosyltransferase</fullName>
    </recommendedName>
</protein>
<accession>A0ABY6UPF4</accession>
<feature type="region of interest" description="Disordered" evidence="2">
    <location>
        <begin position="84"/>
        <end position="105"/>
    </location>
</feature>
<dbReference type="EMBL" id="CABFNS010000856">
    <property type="protein sequence ID" value="VUC33096.1"/>
    <property type="molecule type" value="Genomic_DNA"/>
</dbReference>
<dbReference type="Proteomes" id="UP000766486">
    <property type="component" value="Unassembled WGS sequence"/>
</dbReference>
<feature type="compositionally biased region" description="Basic and acidic residues" evidence="2">
    <location>
        <begin position="88"/>
        <end position="100"/>
    </location>
</feature>
<comment type="similarity">
    <text evidence="1">Belongs to the glycosyltransferase 32 family.</text>
</comment>
<gene>
    <name evidence="4" type="ORF">CLO192961_LOCUS339632</name>
</gene>
<evidence type="ECO:0000256" key="2">
    <source>
        <dbReference type="SAM" id="MobiDB-lite"/>
    </source>
</evidence>
<dbReference type="PANTHER" id="PTHR31834">
    <property type="entry name" value="INITIATION-SPECIFIC ALPHA-1,6-MANNOSYLTRANSFERASE"/>
    <property type="match status" value="1"/>
</dbReference>
<reference evidence="4 5" key="1">
    <citation type="submission" date="2019-06" db="EMBL/GenBank/DDBJ databases">
        <authorList>
            <person name="Broberg M."/>
        </authorList>
    </citation>
    <scope>NUCLEOTIDE SEQUENCE [LARGE SCALE GENOMIC DNA]</scope>
</reference>
<name>A0ABY6UPF4_BIOOC</name>
<keyword evidence="3" id="KW-1133">Transmembrane helix</keyword>
<sequence>MQVKELGESLSRHGARFSRHQYRLFAAVAAALMLLFLVWTLHGSALDTFNLRPTHESGHGEVPPETDVHNGTHEADAHFQGTEEDNDEALKHGEGGEAHQDIPQIDHLPENVTVVPEPVPEIIRIPKKIWQIGLPKSPLDAESHIDPKGLQDTPTWLALNPDYEYTIVGKAGGEELLEKHYADQPKVREIYHGLANVGMKSDLLRYLILETIGGTYTDTDTIALRPIDHWVPPHFEGKVGLIVGIEFDQRDNGPWADILHPLQFCQWTIAAAPGHPVFRKMIERVLWSVQKMAVEHQSPVSLLMPSSTEVMNSTGPAAWTDAVFDQLKEFDPSLTSVRDLAYMTEPRLIGDVLVLTIDGFGMGQPHSASTNDGSIPEAALMRHLFRGSWRG</sequence>
<feature type="transmembrane region" description="Helical" evidence="3">
    <location>
        <begin position="21"/>
        <end position="41"/>
    </location>
</feature>
<organism evidence="4 5">
    <name type="scientific">Bionectria ochroleuca</name>
    <name type="common">Gliocladium roseum</name>
    <dbReference type="NCBI Taxonomy" id="29856"/>
    <lineage>
        <taxon>Eukaryota</taxon>
        <taxon>Fungi</taxon>
        <taxon>Dikarya</taxon>
        <taxon>Ascomycota</taxon>
        <taxon>Pezizomycotina</taxon>
        <taxon>Sordariomycetes</taxon>
        <taxon>Hypocreomycetidae</taxon>
        <taxon>Hypocreales</taxon>
        <taxon>Bionectriaceae</taxon>
        <taxon>Clonostachys</taxon>
    </lineage>
</organism>
<dbReference type="InterPro" id="IPR029044">
    <property type="entry name" value="Nucleotide-diphossugar_trans"/>
</dbReference>